<dbReference type="GO" id="GO:0005634">
    <property type="term" value="C:nucleus"/>
    <property type="evidence" value="ECO:0007669"/>
    <property type="project" value="TreeGrafter"/>
</dbReference>
<evidence type="ECO:0008006" key="4">
    <source>
        <dbReference type="Google" id="ProtNLM"/>
    </source>
</evidence>
<feature type="region of interest" description="Disordered" evidence="1">
    <location>
        <begin position="57"/>
        <end position="117"/>
    </location>
</feature>
<dbReference type="InterPro" id="IPR026092">
    <property type="entry name" value="RAI2/SOBP"/>
</dbReference>
<dbReference type="GO" id="GO:0048513">
    <property type="term" value="P:animal organ development"/>
    <property type="evidence" value="ECO:0007669"/>
    <property type="project" value="TreeGrafter"/>
</dbReference>
<accession>A0A7J6D6U7</accession>
<organism evidence="2 3">
    <name type="scientific">Onychostoma macrolepis</name>
    <dbReference type="NCBI Taxonomy" id="369639"/>
    <lineage>
        <taxon>Eukaryota</taxon>
        <taxon>Metazoa</taxon>
        <taxon>Chordata</taxon>
        <taxon>Craniata</taxon>
        <taxon>Vertebrata</taxon>
        <taxon>Euteleostomi</taxon>
        <taxon>Actinopterygii</taxon>
        <taxon>Neopterygii</taxon>
        <taxon>Teleostei</taxon>
        <taxon>Ostariophysi</taxon>
        <taxon>Cypriniformes</taxon>
        <taxon>Cyprinidae</taxon>
        <taxon>Acrossocheilinae</taxon>
        <taxon>Onychostoma</taxon>
    </lineage>
</organism>
<dbReference type="EMBL" id="JAAMOB010000004">
    <property type="protein sequence ID" value="KAF4114993.1"/>
    <property type="molecule type" value="Genomic_DNA"/>
</dbReference>
<reference evidence="2 3" key="1">
    <citation type="submission" date="2020-04" db="EMBL/GenBank/DDBJ databases">
        <title>Chromosome-level genome assembly of a cyprinid fish Onychostoma macrolepis by integration of Nanopore Sequencing, Bionano and Hi-C technology.</title>
        <authorList>
            <person name="Wang D."/>
        </authorList>
    </citation>
    <scope>NUCLEOTIDE SEQUENCE [LARGE SCALE GENOMIC DNA]</scope>
    <source>
        <strain evidence="2">SWU-2019</strain>
        <tissue evidence="2">Muscle</tissue>
    </source>
</reference>
<keyword evidence="3" id="KW-1185">Reference proteome</keyword>
<dbReference type="PANTHER" id="PTHR23186:SF5">
    <property type="entry name" value="SINE OCULIS-BINDING PROTEIN HOMOLOG B"/>
    <property type="match status" value="1"/>
</dbReference>
<dbReference type="Proteomes" id="UP000579812">
    <property type="component" value="Unassembled WGS sequence"/>
</dbReference>
<dbReference type="PANTHER" id="PTHR23186">
    <property type="entry name" value="RETINOIC ACID-INDUCED PROTEIN 2"/>
    <property type="match status" value="1"/>
</dbReference>
<comment type="caution">
    <text evidence="2">The sequence shown here is derived from an EMBL/GenBank/DDBJ whole genome shotgun (WGS) entry which is preliminary data.</text>
</comment>
<gene>
    <name evidence="2" type="ORF">G5714_005216</name>
</gene>
<protein>
    <recommendedName>
        <fullName evidence="4">Sine oculis-binding protein homolog</fullName>
    </recommendedName>
</protein>
<proteinExistence type="predicted"/>
<evidence type="ECO:0000256" key="1">
    <source>
        <dbReference type="SAM" id="MobiDB-lite"/>
    </source>
</evidence>
<feature type="region of interest" description="Disordered" evidence="1">
    <location>
        <begin position="1"/>
        <end position="30"/>
    </location>
</feature>
<sequence length="184" mass="20586">MAEMEAERPENKRSRKPAHPVKRDVRDEMKSFAENTMNELLGWYGYDKVDLQDSDAADGRNRVRHNHISVLKENSVPKPQERKLPSSSSSSSSSEPVRNGEKEPASPSSSSYSSSSPLSMNVIVPLIKPSAAEDVQSVPIVCVWCQKEGMKRYSLLMGSEFKSFCSEKCFAACRRILQTQQGSR</sequence>
<dbReference type="AlphaFoldDB" id="A0A7J6D6U7"/>
<evidence type="ECO:0000313" key="3">
    <source>
        <dbReference type="Proteomes" id="UP000579812"/>
    </source>
</evidence>
<feature type="compositionally biased region" description="Basic and acidic residues" evidence="1">
    <location>
        <begin position="1"/>
        <end position="12"/>
    </location>
</feature>
<feature type="compositionally biased region" description="Basic and acidic residues" evidence="1">
    <location>
        <begin position="21"/>
        <end position="30"/>
    </location>
</feature>
<feature type="compositionally biased region" description="Low complexity" evidence="1">
    <location>
        <begin position="106"/>
        <end position="117"/>
    </location>
</feature>
<name>A0A7J6D6U7_9TELE</name>
<evidence type="ECO:0000313" key="2">
    <source>
        <dbReference type="EMBL" id="KAF4114993.1"/>
    </source>
</evidence>